<name>A0A4P8IDL7_9FIRM</name>
<dbReference type="OrthoDB" id="2064477at2"/>
<protein>
    <submittedName>
        <fullName evidence="2">Lipoprotein, putative</fullName>
    </submittedName>
</protein>
<sequence length="153" mass="17352">MKKTFYTAVVILFAVSVFSGCSVKQEPKKKETTKQQTKISEVSKAQKIQIISLKEQKTVADIKDKDEIRALLEDLKIDQWETVKSVPEGAEAVYRCDLYQAGTQKLDQKKPGSVKKMGSLTFYEDGPYVSMKILSFRLNFKIPVDAVQILKKL</sequence>
<dbReference type="KEGG" id="arf:AR1Y2_2354"/>
<dbReference type="PROSITE" id="PS51257">
    <property type="entry name" value="PROKAR_LIPOPROTEIN"/>
    <property type="match status" value="1"/>
</dbReference>
<keyword evidence="2" id="KW-0449">Lipoprotein</keyword>
<keyword evidence="3" id="KW-1185">Reference proteome</keyword>
<reference evidence="2 3" key="1">
    <citation type="submission" date="2019-05" db="EMBL/GenBank/DDBJ databases">
        <title>Complete genome sequencing of Anaerostipes rhamnosivorans.</title>
        <authorList>
            <person name="Bui T.P.N."/>
            <person name="de Vos W.M."/>
        </authorList>
    </citation>
    <scope>NUCLEOTIDE SEQUENCE [LARGE SCALE GENOMIC DNA]</scope>
    <source>
        <strain evidence="2 3">1y2</strain>
    </source>
</reference>
<evidence type="ECO:0000313" key="3">
    <source>
        <dbReference type="Proteomes" id="UP000298653"/>
    </source>
</evidence>
<dbReference type="AlphaFoldDB" id="A0A4P8IDL7"/>
<feature type="signal peptide" evidence="1">
    <location>
        <begin position="1"/>
        <end position="19"/>
    </location>
</feature>
<proteinExistence type="predicted"/>
<dbReference type="Proteomes" id="UP000298653">
    <property type="component" value="Chromosome"/>
</dbReference>
<dbReference type="EMBL" id="CP040058">
    <property type="protein sequence ID" value="QCP35808.1"/>
    <property type="molecule type" value="Genomic_DNA"/>
</dbReference>
<dbReference type="RefSeq" id="WP_137329123.1">
    <property type="nucleotide sequence ID" value="NZ_CP040058.1"/>
</dbReference>
<evidence type="ECO:0000313" key="2">
    <source>
        <dbReference type="EMBL" id="QCP35808.1"/>
    </source>
</evidence>
<organism evidence="2 3">
    <name type="scientific">Anaerostipes rhamnosivorans</name>
    <dbReference type="NCBI Taxonomy" id="1229621"/>
    <lineage>
        <taxon>Bacteria</taxon>
        <taxon>Bacillati</taxon>
        <taxon>Bacillota</taxon>
        <taxon>Clostridia</taxon>
        <taxon>Lachnospirales</taxon>
        <taxon>Lachnospiraceae</taxon>
        <taxon>Anaerostipes</taxon>
    </lineage>
</organism>
<keyword evidence="1" id="KW-0732">Signal</keyword>
<gene>
    <name evidence="2" type="ORF">AR1Y2_2354</name>
</gene>
<feature type="chain" id="PRO_5039684448" evidence="1">
    <location>
        <begin position="20"/>
        <end position="153"/>
    </location>
</feature>
<accession>A0A4P8IDL7</accession>
<evidence type="ECO:0000256" key="1">
    <source>
        <dbReference type="SAM" id="SignalP"/>
    </source>
</evidence>